<comment type="caution">
    <text evidence="4">The sequence shown here is derived from an EMBL/GenBank/DDBJ whole genome shotgun (WGS) entry which is preliminary data.</text>
</comment>
<evidence type="ECO:0000313" key="4">
    <source>
        <dbReference type="EMBL" id="TKT88860.1"/>
    </source>
</evidence>
<dbReference type="OrthoDB" id="938823at2"/>
<evidence type="ECO:0000313" key="5">
    <source>
        <dbReference type="Proteomes" id="UP000304900"/>
    </source>
</evidence>
<dbReference type="Gene3D" id="3.55.50.30">
    <property type="match status" value="1"/>
</dbReference>
<keyword evidence="1" id="KW-1133">Transmembrane helix</keyword>
<reference evidence="4 5" key="1">
    <citation type="submission" date="2019-05" db="EMBL/GenBank/DDBJ databases">
        <title>Dyadobacter AR-3-8 sp. nov., isolated from arctic soil.</title>
        <authorList>
            <person name="Chaudhary D.K."/>
        </authorList>
    </citation>
    <scope>NUCLEOTIDE SEQUENCE [LARGE SCALE GENOMIC DNA]</scope>
    <source>
        <strain evidence="4 5">AR-3-8</strain>
    </source>
</reference>
<dbReference type="PANTHER" id="PTHR30273:SF2">
    <property type="entry name" value="PROTEIN FECR"/>
    <property type="match status" value="1"/>
</dbReference>
<dbReference type="Pfam" id="PF04773">
    <property type="entry name" value="FecR"/>
    <property type="match status" value="1"/>
</dbReference>
<dbReference type="Gene3D" id="2.60.120.1440">
    <property type="match status" value="1"/>
</dbReference>
<dbReference type="RefSeq" id="WP_137342714.1">
    <property type="nucleotide sequence ID" value="NZ_BSQH01000019.1"/>
</dbReference>
<dbReference type="GO" id="GO:0016989">
    <property type="term" value="F:sigma factor antagonist activity"/>
    <property type="evidence" value="ECO:0007669"/>
    <property type="project" value="TreeGrafter"/>
</dbReference>
<evidence type="ECO:0000259" key="2">
    <source>
        <dbReference type="Pfam" id="PF04773"/>
    </source>
</evidence>
<proteinExistence type="predicted"/>
<dbReference type="PIRSF" id="PIRSF018266">
    <property type="entry name" value="FecR"/>
    <property type="match status" value="1"/>
</dbReference>
<accession>A0A4U6CVQ7</accession>
<protein>
    <submittedName>
        <fullName evidence="4">FecR family protein</fullName>
    </submittedName>
</protein>
<feature type="domain" description="Protein FecR C-terminal" evidence="3">
    <location>
        <begin position="272"/>
        <end position="340"/>
    </location>
</feature>
<feature type="transmembrane region" description="Helical" evidence="1">
    <location>
        <begin position="80"/>
        <end position="101"/>
    </location>
</feature>
<organism evidence="4 5">
    <name type="scientific">Dyadobacter frigoris</name>
    <dbReference type="NCBI Taxonomy" id="2576211"/>
    <lineage>
        <taxon>Bacteria</taxon>
        <taxon>Pseudomonadati</taxon>
        <taxon>Bacteroidota</taxon>
        <taxon>Cytophagia</taxon>
        <taxon>Cytophagales</taxon>
        <taxon>Spirosomataceae</taxon>
        <taxon>Dyadobacter</taxon>
    </lineage>
</organism>
<dbReference type="InterPro" id="IPR012373">
    <property type="entry name" value="Ferrdict_sens_TM"/>
</dbReference>
<dbReference type="Proteomes" id="UP000304900">
    <property type="component" value="Unassembled WGS sequence"/>
</dbReference>
<evidence type="ECO:0000256" key="1">
    <source>
        <dbReference type="SAM" id="Phobius"/>
    </source>
</evidence>
<feature type="domain" description="FecR protein" evidence="2">
    <location>
        <begin position="125"/>
        <end position="215"/>
    </location>
</feature>
<dbReference type="EMBL" id="SZVO01000013">
    <property type="protein sequence ID" value="TKT88860.1"/>
    <property type="molecule type" value="Genomic_DNA"/>
</dbReference>
<keyword evidence="1" id="KW-0812">Transmembrane</keyword>
<dbReference type="InterPro" id="IPR032508">
    <property type="entry name" value="FecR_C"/>
</dbReference>
<sequence length="347" mass="38734">MKTSWKKFLSLLGRYKKGQTNPEQTRMMDIWYDSIHHDDKHSAVNTDQNLELEIWQGIERGLQSPSEATGHRLKWWNNNFLRLAVAAVLVLGGVFLTNRYFADETQIISGVPAVAMEHLNIVTNRQDSSLTVDLSDGSKCWLAAGSSLFYPSVFEESNRIVYLKGEGYFEVEKDAGRPFLVYADNIVTKVVGTSFTVKKLKGTSNIEVAVYSGKVIVEKIKGQPGNSLRKSVVLTPNKKVTYLLDDDAFLPGLIDKPALLNGYSNTDQTEIFAFKEMAVSEILTRFEKAYDVKFIVSSDQIKNCIVTADMSLDPSLFSKLEILCAAINANFEVRGGDIFITGQGCEK</sequence>
<keyword evidence="5" id="KW-1185">Reference proteome</keyword>
<dbReference type="Pfam" id="PF16344">
    <property type="entry name" value="FecR_C"/>
    <property type="match status" value="1"/>
</dbReference>
<dbReference type="AlphaFoldDB" id="A0A4U6CVQ7"/>
<name>A0A4U6CVQ7_9BACT</name>
<keyword evidence="1" id="KW-0472">Membrane</keyword>
<dbReference type="InterPro" id="IPR006860">
    <property type="entry name" value="FecR"/>
</dbReference>
<gene>
    <name evidence="4" type="ORF">FDK13_24785</name>
</gene>
<dbReference type="PANTHER" id="PTHR30273">
    <property type="entry name" value="PERIPLASMIC SIGNAL SENSOR AND SIGMA FACTOR ACTIVATOR FECR-RELATED"/>
    <property type="match status" value="1"/>
</dbReference>
<evidence type="ECO:0000259" key="3">
    <source>
        <dbReference type="Pfam" id="PF16344"/>
    </source>
</evidence>